<organism evidence="1 2">
    <name type="scientific">Hypoxylon rubiginosum</name>
    <dbReference type="NCBI Taxonomy" id="110542"/>
    <lineage>
        <taxon>Eukaryota</taxon>
        <taxon>Fungi</taxon>
        <taxon>Dikarya</taxon>
        <taxon>Ascomycota</taxon>
        <taxon>Pezizomycotina</taxon>
        <taxon>Sordariomycetes</taxon>
        <taxon>Xylariomycetidae</taxon>
        <taxon>Xylariales</taxon>
        <taxon>Hypoxylaceae</taxon>
        <taxon>Hypoxylon</taxon>
    </lineage>
</organism>
<keyword evidence="2" id="KW-1185">Reference proteome</keyword>
<sequence length="617" mass="67177">MHITAECLHNMSADLFAAFEDTSKPSQKGQSSKTSAQPDPFSLGINSTTNPSSQIGHYNTQNWSNISQPTSWSGQLQSTQPFSGAPSQPIPSKVQDDDDDGWGDFEVAPNMNQSPPAASTVATVPSRPAAAGPQNPALQRTRVVRAATMDLISNNLLDLGSSSTSQANVKKPAWNQGLSQQVKAPTPSVYKAPERPPKRDSNVLFDADDFDGEQEDEDEDFGEFETVASPVQAAPDILSSDSYSSPIPTKTRASELLSGLSLTESTAYPQAAKSPSFQDRNPFPGLAVAPPPKTEEQPANKKPTSPVTAWPAVEVKDSAGSDGFGDDWGAFDEYPDEQTKPSTNKTDSNWDWDSVETAQPKPKPKSTPVPASKTTSKPEGSSWDWDPIDVKTEKAADQLKDDSPPTNIPPPSVLLSVFPQLFDQANTSLYKPVSGQSFPTKNRILSDPKTVEFLKGYLALATVAARVIAGRKLRWHRDKFLAQRMSISAAGSKGMKLAGVDKAQTAREEREAADVVAAWKEHIGRLRSAVATANSSIKSGVEQLRVPEIFDSMPIQTEKMAPTASKACVVCGLKRNERVSKVDYDVEDSFGEWWVEHWGHLACKRFWLQHENTLRQR</sequence>
<accession>A0ACB9YV06</accession>
<dbReference type="EMBL" id="MU393516">
    <property type="protein sequence ID" value="KAI4862901.1"/>
    <property type="molecule type" value="Genomic_DNA"/>
</dbReference>
<comment type="caution">
    <text evidence="1">The sequence shown here is derived from an EMBL/GenBank/DDBJ whole genome shotgun (WGS) entry which is preliminary data.</text>
</comment>
<evidence type="ECO:0000313" key="1">
    <source>
        <dbReference type="EMBL" id="KAI4862901.1"/>
    </source>
</evidence>
<name>A0ACB9YV06_9PEZI</name>
<protein>
    <submittedName>
        <fullName evidence="1">Uncharacterized protein</fullName>
    </submittedName>
</protein>
<proteinExistence type="predicted"/>
<dbReference type="Proteomes" id="UP001497700">
    <property type="component" value="Unassembled WGS sequence"/>
</dbReference>
<reference evidence="1 2" key="1">
    <citation type="journal article" date="2022" name="New Phytol.">
        <title>Ecological generalism drives hyperdiversity of secondary metabolite gene clusters in xylarialean endophytes.</title>
        <authorList>
            <person name="Franco M.E.E."/>
            <person name="Wisecaver J.H."/>
            <person name="Arnold A.E."/>
            <person name="Ju Y.M."/>
            <person name="Slot J.C."/>
            <person name="Ahrendt S."/>
            <person name="Moore L.P."/>
            <person name="Eastman K.E."/>
            <person name="Scott K."/>
            <person name="Konkel Z."/>
            <person name="Mondo S.J."/>
            <person name="Kuo A."/>
            <person name="Hayes R.D."/>
            <person name="Haridas S."/>
            <person name="Andreopoulos B."/>
            <person name="Riley R."/>
            <person name="LaButti K."/>
            <person name="Pangilinan J."/>
            <person name="Lipzen A."/>
            <person name="Amirebrahimi M."/>
            <person name="Yan J."/>
            <person name="Adam C."/>
            <person name="Keymanesh K."/>
            <person name="Ng V."/>
            <person name="Louie K."/>
            <person name="Northen T."/>
            <person name="Drula E."/>
            <person name="Henrissat B."/>
            <person name="Hsieh H.M."/>
            <person name="Youens-Clark K."/>
            <person name="Lutzoni F."/>
            <person name="Miadlikowska J."/>
            <person name="Eastwood D.C."/>
            <person name="Hamelin R.C."/>
            <person name="Grigoriev I.V."/>
            <person name="U'Ren J.M."/>
        </authorList>
    </citation>
    <scope>NUCLEOTIDE SEQUENCE [LARGE SCALE GENOMIC DNA]</scope>
    <source>
        <strain evidence="1 2">CBS 119005</strain>
    </source>
</reference>
<gene>
    <name evidence="1" type="ORF">F4820DRAFT_395447</name>
</gene>
<evidence type="ECO:0000313" key="2">
    <source>
        <dbReference type="Proteomes" id="UP001497700"/>
    </source>
</evidence>